<dbReference type="InterPro" id="IPR008772">
    <property type="entry name" value="Phosphonate_metab_PhnH"/>
</dbReference>
<evidence type="ECO:0000313" key="1">
    <source>
        <dbReference type="EMBL" id="MDQ0448476.1"/>
    </source>
</evidence>
<reference evidence="1 2" key="1">
    <citation type="submission" date="2023-07" db="EMBL/GenBank/DDBJ databases">
        <title>Genomic Encyclopedia of Type Strains, Phase IV (KMG-IV): sequencing the most valuable type-strain genomes for metagenomic binning, comparative biology and taxonomic classification.</title>
        <authorList>
            <person name="Goeker M."/>
        </authorList>
    </citation>
    <scope>NUCLEOTIDE SEQUENCE [LARGE SCALE GENOMIC DNA]</scope>
    <source>
        <strain evidence="1 2">DSM 19013</strain>
    </source>
</reference>
<dbReference type="InterPro" id="IPR038058">
    <property type="entry name" value="PhnH-like_sp"/>
</dbReference>
<organism evidence="1 2">
    <name type="scientific">Methylobacterium aerolatum</name>
    <dbReference type="NCBI Taxonomy" id="418708"/>
    <lineage>
        <taxon>Bacteria</taxon>
        <taxon>Pseudomonadati</taxon>
        <taxon>Pseudomonadota</taxon>
        <taxon>Alphaproteobacteria</taxon>
        <taxon>Hyphomicrobiales</taxon>
        <taxon>Methylobacteriaceae</taxon>
        <taxon>Methylobacterium</taxon>
    </lineage>
</organism>
<sequence>MLRPGFADPVHDAQGVFRAVLDALARPGTIQPIPARLDPPAPLTPELAAIALALTDRDTPVWLDPVLADAPDVAAYLRFHTGAPLTGDPAHAAFALVREPAHCPPLAAFGQGTPAYPDTSTTVILALDRIEDGDGLRLAGSHLRLAGPGIRGTASIALAPMPAGWPEALRQNHAAFPLGIDALLTAPGRVAGLPRSTLVEP</sequence>
<dbReference type="Gene3D" id="3.40.50.11310">
    <property type="entry name" value="Bacterial phosphonate metabolism protein PhnH"/>
    <property type="match status" value="1"/>
</dbReference>
<keyword evidence="2" id="KW-1185">Reference proteome</keyword>
<proteinExistence type="predicted"/>
<dbReference type="NCBIfam" id="TIGR03292">
    <property type="entry name" value="PhnH_redo"/>
    <property type="match status" value="1"/>
</dbReference>
<evidence type="ECO:0000313" key="2">
    <source>
        <dbReference type="Proteomes" id="UP001231124"/>
    </source>
</evidence>
<dbReference type="EC" id="2.7.8.37" evidence="1"/>
<accession>A0ABU0I1K2</accession>
<keyword evidence="1" id="KW-0808">Transferase</keyword>
<comment type="caution">
    <text evidence="1">The sequence shown here is derived from an EMBL/GenBank/DDBJ whole genome shotgun (WGS) entry which is preliminary data.</text>
</comment>
<dbReference type="GO" id="GO:0061693">
    <property type="term" value="F:alpha-D-ribose 1-methylphosphonate 5-triphosphate synthase activity"/>
    <property type="evidence" value="ECO:0007669"/>
    <property type="project" value="UniProtKB-EC"/>
</dbReference>
<gene>
    <name evidence="1" type="ORF">QO012_002985</name>
</gene>
<dbReference type="SUPFAM" id="SSF159709">
    <property type="entry name" value="PhnH-like"/>
    <property type="match status" value="1"/>
</dbReference>
<dbReference type="Pfam" id="PF05845">
    <property type="entry name" value="PhnH"/>
    <property type="match status" value="1"/>
</dbReference>
<protein>
    <submittedName>
        <fullName evidence="1">Alpha-D-ribose 1-methylphosphonate 5-triphosphate synthase subunit PhnH</fullName>
        <ecNumber evidence="1">2.7.8.37</ecNumber>
    </submittedName>
</protein>
<dbReference type="EMBL" id="JAUSVP010000008">
    <property type="protein sequence ID" value="MDQ0448476.1"/>
    <property type="molecule type" value="Genomic_DNA"/>
</dbReference>
<dbReference type="PIRSF" id="PIRSF020680">
    <property type="entry name" value="PhnH"/>
    <property type="match status" value="1"/>
</dbReference>
<dbReference type="Proteomes" id="UP001231124">
    <property type="component" value="Unassembled WGS sequence"/>
</dbReference>
<dbReference type="RefSeq" id="WP_238202484.1">
    <property type="nucleotide sequence ID" value="NZ_BPQE01000011.1"/>
</dbReference>
<name>A0ABU0I1K2_9HYPH</name>